<feature type="domain" description="EAL" evidence="8">
    <location>
        <begin position="717"/>
        <end position="972"/>
    </location>
</feature>
<keyword evidence="2" id="KW-1003">Cell membrane</keyword>
<feature type="transmembrane region" description="Helical" evidence="6">
    <location>
        <begin position="121"/>
        <end position="145"/>
    </location>
</feature>
<dbReference type="InterPro" id="IPR035919">
    <property type="entry name" value="EAL_sf"/>
</dbReference>
<comment type="subcellular location">
    <subcellularLocation>
        <location evidence="1">Cell membrane</location>
        <topology evidence="1">Multi-pass membrane protein</topology>
    </subcellularLocation>
</comment>
<reference evidence="10 11" key="1">
    <citation type="submission" date="2020-07" db="EMBL/GenBank/DDBJ databases">
        <title>Draft genome sequence of violacein-producing bacteria and related species.</title>
        <authorList>
            <person name="Wilson H.S."/>
            <person name="De Leon M.E."/>
        </authorList>
    </citation>
    <scope>NUCLEOTIDE SEQUENCE [LARGE SCALE GENOMIC DNA]</scope>
    <source>
        <strain evidence="10 11">HSC-21Su07</strain>
    </source>
</reference>
<sequence>MSARFPAMLRLAVVYALIGVPSLYSAIPPGYTAPVFPAAGIAMMSLLLWGRALWPGVLLGSLLVQLVASWQAGVQGWAYLALLVVPLAATVQALGSCWLIRRWIGWPNPLDRADSVIRLMLFIIPLSCLLSSGISVPALAALGVLPASDLLFNAWNWWLGDTFGCLIMLPLMLAWFGRPRSEWRARSPALLWPMLLTALTMVGFSALIHHWEALRVQSQFNRDAGQIELALKKRLDMQLDGMLALQQLQTYSSGGSADQWRELTASWLARLPGTQSLGWCPLVSDAERAAFEDSALAGATILARDAAGHVAPSPQRPSYLPVRYIEPFASNKRALGLDILSSPELASTIRHSLQSGLPVASPAIRLVQEAQQQKGVALYQAVYAPLDDSQHQVLRGVVSSLFRMDDIVSSTLQHGVRRDIEVCLIDRDGAPGFHRLSGPANCGKDGWFGQRPHLLSQFSFAGRNWALRLRASEDYLAGLRSWLEWITFVVGLAMTGLFGGFLLIVTGYTRRIEGEVQQRTAELADTNQQLQTQLDATRKAEANVTYLALHDSLTSLPNRACWLTMARHAMAEKDKTQLAVLFLDMDEFKTVNDSLGHPVGDQLLVSISRRLQQPLPPDAMLARLGGDEFVILLPYQQQAQLDALGEQLLALFDPAVVVEQHELRCTVSIGVALFPQDGQDPDTLLRHADMAMYAAKEAGRDTLRYYTPDMNTQAMERLTLERDLRRALQDDPTQLVLYYQPQLDADTGRCIGCEALVRWRHPLRGLMLPGEFISLAERSGLIVELGRWVLAEACAEQARWAAAGLLLPVSVNLSPVQLERSDLTPYVRGLVQRYQIAPGMLELELTEGALMSEDARHLEVFNALMQLGCRFALDDFGTGYSSLSRLKRFPISRLKIDQAFVSTLPGSGDDEAVVRATLSMARDMGMDVVAEGVETDGQHHCLLAMGCTQMQGYRFARPMPAAELYHFVARLPQAQGAS</sequence>
<dbReference type="SMART" id="SM00052">
    <property type="entry name" value="EAL"/>
    <property type="match status" value="1"/>
</dbReference>
<dbReference type="Pfam" id="PF00563">
    <property type="entry name" value="EAL"/>
    <property type="match status" value="1"/>
</dbReference>
<dbReference type="InterPro" id="IPR052155">
    <property type="entry name" value="Biofilm_reg_signaling"/>
</dbReference>
<keyword evidence="3 6" id="KW-0812">Transmembrane</keyword>
<dbReference type="PANTHER" id="PTHR44757">
    <property type="entry name" value="DIGUANYLATE CYCLASE DGCP"/>
    <property type="match status" value="1"/>
</dbReference>
<dbReference type="PROSITE" id="PS50839">
    <property type="entry name" value="CHASE"/>
    <property type="match status" value="1"/>
</dbReference>
<evidence type="ECO:0000313" key="10">
    <source>
        <dbReference type="EMBL" id="MBA4710007.1"/>
    </source>
</evidence>
<dbReference type="Gene3D" id="3.20.20.450">
    <property type="entry name" value="EAL domain"/>
    <property type="match status" value="1"/>
</dbReference>
<evidence type="ECO:0000256" key="2">
    <source>
        <dbReference type="ARBA" id="ARBA00022475"/>
    </source>
</evidence>
<accession>A0A838YBY2</accession>
<dbReference type="InterPro" id="IPR000160">
    <property type="entry name" value="GGDEF_dom"/>
</dbReference>
<feature type="transmembrane region" description="Helical" evidence="6">
    <location>
        <begin position="157"/>
        <end position="177"/>
    </location>
</feature>
<dbReference type="GO" id="GO:0005886">
    <property type="term" value="C:plasma membrane"/>
    <property type="evidence" value="ECO:0007669"/>
    <property type="project" value="UniProtKB-SubCell"/>
</dbReference>
<gene>
    <name evidence="10" type="ORF">H2Z84_16660</name>
</gene>
<evidence type="ECO:0000256" key="4">
    <source>
        <dbReference type="ARBA" id="ARBA00022989"/>
    </source>
</evidence>
<keyword evidence="5 6" id="KW-0472">Membrane</keyword>
<keyword evidence="4 6" id="KW-1133">Transmembrane helix</keyword>
<feature type="transmembrane region" description="Helical" evidence="6">
    <location>
        <begin position="482"/>
        <end position="505"/>
    </location>
</feature>
<dbReference type="InterPro" id="IPR043128">
    <property type="entry name" value="Rev_trsase/Diguanyl_cyclase"/>
</dbReference>
<dbReference type="SUPFAM" id="SSF141868">
    <property type="entry name" value="EAL domain-like"/>
    <property type="match status" value="1"/>
</dbReference>
<evidence type="ECO:0000256" key="1">
    <source>
        <dbReference type="ARBA" id="ARBA00004651"/>
    </source>
</evidence>
<feature type="domain" description="GGDEF" evidence="9">
    <location>
        <begin position="576"/>
        <end position="708"/>
    </location>
</feature>
<feature type="transmembrane region" description="Helical" evidence="6">
    <location>
        <begin position="189"/>
        <end position="211"/>
    </location>
</feature>
<dbReference type="CDD" id="cd01949">
    <property type="entry name" value="GGDEF"/>
    <property type="match status" value="1"/>
</dbReference>
<evidence type="ECO:0000259" key="9">
    <source>
        <dbReference type="PROSITE" id="PS50887"/>
    </source>
</evidence>
<dbReference type="GO" id="GO:0003824">
    <property type="term" value="F:catalytic activity"/>
    <property type="evidence" value="ECO:0007669"/>
    <property type="project" value="UniProtKB-ARBA"/>
</dbReference>
<feature type="transmembrane region" description="Helical" evidence="6">
    <location>
        <begin position="31"/>
        <end position="49"/>
    </location>
</feature>
<proteinExistence type="predicted"/>
<feature type="transmembrane region" description="Helical" evidence="6">
    <location>
        <begin position="56"/>
        <end position="73"/>
    </location>
</feature>
<evidence type="ECO:0000256" key="6">
    <source>
        <dbReference type="SAM" id="Phobius"/>
    </source>
</evidence>
<dbReference type="PROSITE" id="PS50883">
    <property type="entry name" value="EAL"/>
    <property type="match status" value="1"/>
</dbReference>
<dbReference type="SMART" id="SM01079">
    <property type="entry name" value="CHASE"/>
    <property type="match status" value="1"/>
</dbReference>
<comment type="caution">
    <text evidence="10">The sequence shown here is derived from an EMBL/GenBank/DDBJ whole genome shotgun (WGS) entry which is preliminary data.</text>
</comment>
<protein>
    <submittedName>
        <fullName evidence="10">EAL domain-containing protein</fullName>
    </submittedName>
</protein>
<dbReference type="Gene3D" id="3.30.70.270">
    <property type="match status" value="1"/>
</dbReference>
<evidence type="ECO:0000256" key="5">
    <source>
        <dbReference type="ARBA" id="ARBA00023136"/>
    </source>
</evidence>
<dbReference type="InterPro" id="IPR029787">
    <property type="entry name" value="Nucleotide_cyclase"/>
</dbReference>
<dbReference type="Proteomes" id="UP000545606">
    <property type="component" value="Unassembled WGS sequence"/>
</dbReference>
<dbReference type="SMART" id="SM00267">
    <property type="entry name" value="GGDEF"/>
    <property type="match status" value="1"/>
</dbReference>
<keyword evidence="11" id="KW-1185">Reference proteome</keyword>
<dbReference type="EMBL" id="JACERN010000039">
    <property type="protein sequence ID" value="MBA4710007.1"/>
    <property type="molecule type" value="Genomic_DNA"/>
</dbReference>
<evidence type="ECO:0000313" key="11">
    <source>
        <dbReference type="Proteomes" id="UP000545606"/>
    </source>
</evidence>
<dbReference type="InterPro" id="IPR006189">
    <property type="entry name" value="CHASE_dom"/>
</dbReference>
<dbReference type="RefSeq" id="WP_181836931.1">
    <property type="nucleotide sequence ID" value="NZ_JACERN010000039.1"/>
</dbReference>
<feature type="transmembrane region" description="Helical" evidence="6">
    <location>
        <begin position="7"/>
        <end position="25"/>
    </location>
</feature>
<dbReference type="CDD" id="cd01948">
    <property type="entry name" value="EAL"/>
    <property type="match status" value="1"/>
</dbReference>
<dbReference type="NCBIfam" id="TIGR00254">
    <property type="entry name" value="GGDEF"/>
    <property type="match status" value="1"/>
</dbReference>
<dbReference type="SUPFAM" id="SSF55073">
    <property type="entry name" value="Nucleotide cyclase"/>
    <property type="match status" value="1"/>
</dbReference>
<dbReference type="Pfam" id="PF03924">
    <property type="entry name" value="CHASE"/>
    <property type="match status" value="1"/>
</dbReference>
<dbReference type="PANTHER" id="PTHR44757:SF2">
    <property type="entry name" value="BIOFILM ARCHITECTURE MAINTENANCE PROTEIN MBAA"/>
    <property type="match status" value="1"/>
</dbReference>
<feature type="domain" description="CHASE" evidence="7">
    <location>
        <begin position="312"/>
        <end position="413"/>
    </location>
</feature>
<dbReference type="InterPro" id="IPR042240">
    <property type="entry name" value="CHASE_sf"/>
</dbReference>
<dbReference type="InterPro" id="IPR001633">
    <property type="entry name" value="EAL_dom"/>
</dbReference>
<dbReference type="PROSITE" id="PS50887">
    <property type="entry name" value="GGDEF"/>
    <property type="match status" value="1"/>
</dbReference>
<dbReference type="Pfam" id="PF05231">
    <property type="entry name" value="MASE1"/>
    <property type="match status" value="1"/>
</dbReference>
<organism evidence="10 11">
    <name type="scientific">Aquitalea aquatica</name>
    <dbReference type="NCBI Taxonomy" id="3044273"/>
    <lineage>
        <taxon>Bacteria</taxon>
        <taxon>Pseudomonadati</taxon>
        <taxon>Pseudomonadota</taxon>
        <taxon>Betaproteobacteria</taxon>
        <taxon>Neisseriales</taxon>
        <taxon>Chromobacteriaceae</taxon>
        <taxon>Aquitalea</taxon>
    </lineage>
</organism>
<evidence type="ECO:0000256" key="3">
    <source>
        <dbReference type="ARBA" id="ARBA00022692"/>
    </source>
</evidence>
<dbReference type="AlphaFoldDB" id="A0A838YBY2"/>
<feature type="transmembrane region" description="Helical" evidence="6">
    <location>
        <begin position="79"/>
        <end position="100"/>
    </location>
</feature>
<evidence type="ECO:0000259" key="8">
    <source>
        <dbReference type="PROSITE" id="PS50883"/>
    </source>
</evidence>
<dbReference type="Pfam" id="PF00990">
    <property type="entry name" value="GGDEF"/>
    <property type="match status" value="1"/>
</dbReference>
<name>A0A838YBY2_9NEIS</name>
<dbReference type="Gene3D" id="3.30.450.350">
    <property type="entry name" value="CHASE domain"/>
    <property type="match status" value="1"/>
</dbReference>
<dbReference type="InterPro" id="IPR007895">
    <property type="entry name" value="MASE1"/>
</dbReference>
<evidence type="ECO:0000259" key="7">
    <source>
        <dbReference type="PROSITE" id="PS50839"/>
    </source>
</evidence>
<dbReference type="GO" id="GO:0007165">
    <property type="term" value="P:signal transduction"/>
    <property type="evidence" value="ECO:0007669"/>
    <property type="project" value="UniProtKB-ARBA"/>
</dbReference>